<dbReference type="EMBL" id="BSTX01000001">
    <property type="protein sequence ID" value="GLZ76871.1"/>
    <property type="molecule type" value="Genomic_DNA"/>
</dbReference>
<evidence type="ECO:0000259" key="7">
    <source>
        <dbReference type="PROSITE" id="PS50847"/>
    </source>
</evidence>
<sequence>MSQRLLGRALVRSLLGVTALAAGVLTLTPAASAADKLDLKPEISDVYFQRGTTTYEEQSLSVVIAPKSVNATVNAKITVDLAAFGGKLTLKGNGCTGAGTVYTCVKAVKFAAPGPTRIRMTGLMFTATEDAVPANRDVTWKLTTDRSDPAEISQEIVIADKGTLYGDGDRKLSAKAGDTITFPDRMRNAGGTDVRNPSLRYALPLTFDPVTRPSNCRYQVNGRDHRVYVDCYFDTTVTAGKAYRLSSPVAVKVGADTPVTGEFASYYFGYTWLPSDTAKLAAAGEQGDGPALTLVPTDGAPTSTSAGGNLNVAMSGQEHRDLAISATPIKGKVGDKITVTFTATNVGKTAIINQTASTVAAGLAYGVPAGLKAADCSLIDLFGSVDQPLKGLCGIQNEVYVLRPGQTMAWTVVYTVEKAVAGASAKATFYNRDFEGSNIRTWSDENAANDSVVLKPEITGKGSATGPLAKTGLSMPAAAGTAGLLVTAGGAALVLARRRRA</sequence>
<keyword evidence="4" id="KW-0572">Peptidoglycan-anchor</keyword>
<comment type="caution">
    <text evidence="8">The sequence shown here is derived from an EMBL/GenBank/DDBJ whole genome shotgun (WGS) entry which is preliminary data.</text>
</comment>
<name>A0A9W6SLN5_9ACTN</name>
<accession>A0A9W6SLN5</accession>
<evidence type="ECO:0000256" key="5">
    <source>
        <dbReference type="SAM" id="Phobius"/>
    </source>
</evidence>
<feature type="transmembrane region" description="Helical" evidence="5">
    <location>
        <begin position="477"/>
        <end position="496"/>
    </location>
</feature>
<keyword evidence="5" id="KW-1133">Transmembrane helix</keyword>
<keyword evidence="9" id="KW-1185">Reference proteome</keyword>
<protein>
    <recommendedName>
        <fullName evidence="7">Gram-positive cocci surface proteins LPxTG domain-containing protein</fullName>
    </recommendedName>
</protein>
<keyword evidence="3 6" id="KW-0732">Signal</keyword>
<evidence type="ECO:0000313" key="8">
    <source>
        <dbReference type="EMBL" id="GLZ76871.1"/>
    </source>
</evidence>
<evidence type="ECO:0000256" key="1">
    <source>
        <dbReference type="ARBA" id="ARBA00022512"/>
    </source>
</evidence>
<evidence type="ECO:0000256" key="2">
    <source>
        <dbReference type="ARBA" id="ARBA00022525"/>
    </source>
</evidence>
<keyword evidence="5" id="KW-0812">Transmembrane</keyword>
<keyword evidence="1" id="KW-0134">Cell wall</keyword>
<proteinExistence type="predicted"/>
<feature type="chain" id="PRO_5040860144" description="Gram-positive cocci surface proteins LPxTG domain-containing protein" evidence="6">
    <location>
        <begin position="34"/>
        <end position="501"/>
    </location>
</feature>
<gene>
    <name evidence="8" type="ORF">Afil01_16780</name>
</gene>
<feature type="signal peptide" evidence="6">
    <location>
        <begin position="1"/>
        <end position="33"/>
    </location>
</feature>
<keyword evidence="2" id="KW-0964">Secreted</keyword>
<dbReference type="AlphaFoldDB" id="A0A9W6SLN5"/>
<evidence type="ECO:0000256" key="6">
    <source>
        <dbReference type="SAM" id="SignalP"/>
    </source>
</evidence>
<dbReference type="Proteomes" id="UP001165079">
    <property type="component" value="Unassembled WGS sequence"/>
</dbReference>
<evidence type="ECO:0000256" key="3">
    <source>
        <dbReference type="ARBA" id="ARBA00022729"/>
    </source>
</evidence>
<dbReference type="PROSITE" id="PS50847">
    <property type="entry name" value="GRAM_POS_ANCHORING"/>
    <property type="match status" value="1"/>
</dbReference>
<reference evidence="8" key="1">
    <citation type="submission" date="2023-03" db="EMBL/GenBank/DDBJ databases">
        <title>Actinorhabdospora filicis NBRC 111898.</title>
        <authorList>
            <person name="Ichikawa N."/>
            <person name="Sato H."/>
            <person name="Tonouchi N."/>
        </authorList>
    </citation>
    <scope>NUCLEOTIDE SEQUENCE</scope>
    <source>
        <strain evidence="8">NBRC 111898</strain>
    </source>
</reference>
<keyword evidence="5" id="KW-0472">Membrane</keyword>
<organism evidence="8 9">
    <name type="scientific">Actinorhabdospora filicis</name>
    <dbReference type="NCBI Taxonomy" id="1785913"/>
    <lineage>
        <taxon>Bacteria</taxon>
        <taxon>Bacillati</taxon>
        <taxon>Actinomycetota</taxon>
        <taxon>Actinomycetes</taxon>
        <taxon>Micromonosporales</taxon>
        <taxon>Micromonosporaceae</taxon>
        <taxon>Actinorhabdospora</taxon>
    </lineage>
</organism>
<dbReference type="InterPro" id="IPR019931">
    <property type="entry name" value="LPXTG_anchor"/>
</dbReference>
<dbReference type="RefSeq" id="WP_285662023.1">
    <property type="nucleotide sequence ID" value="NZ_BSTX01000001.1"/>
</dbReference>
<evidence type="ECO:0000313" key="9">
    <source>
        <dbReference type="Proteomes" id="UP001165079"/>
    </source>
</evidence>
<evidence type="ECO:0000256" key="4">
    <source>
        <dbReference type="ARBA" id="ARBA00023088"/>
    </source>
</evidence>
<feature type="domain" description="Gram-positive cocci surface proteins LPxTG" evidence="7">
    <location>
        <begin position="468"/>
        <end position="501"/>
    </location>
</feature>